<keyword evidence="2" id="KW-1185">Reference proteome</keyword>
<dbReference type="Proteomes" id="UP001161497">
    <property type="component" value="Chromosome"/>
</dbReference>
<dbReference type="RefSeq" id="WP_009060641.1">
    <property type="nucleotide sequence ID" value="NZ_LXJS01000087.1"/>
</dbReference>
<name>A0ABM9IC26_9BACT</name>
<sequence length="71" mass="8041">MLTCKMYLTNILIILLGITYCVVATETGLYENSRSSSLLSERVTNPTSMLSSGHKSWDTLQNDSTYFWILD</sequence>
<evidence type="ECO:0000313" key="1">
    <source>
        <dbReference type="EMBL" id="CAI9085215.1"/>
    </source>
</evidence>
<evidence type="ECO:0000313" key="2">
    <source>
        <dbReference type="Proteomes" id="UP001161497"/>
    </source>
</evidence>
<gene>
    <name evidence="1" type="ORF">MFUM_0837</name>
</gene>
<organism evidence="1 2">
    <name type="scientific">Candidatus Methylacidiphilum fumarolicum</name>
    <dbReference type="NCBI Taxonomy" id="591154"/>
    <lineage>
        <taxon>Bacteria</taxon>
        <taxon>Pseudomonadati</taxon>
        <taxon>Verrucomicrobiota</taxon>
        <taxon>Methylacidiphilae</taxon>
        <taxon>Methylacidiphilales</taxon>
        <taxon>Methylacidiphilaceae</taxon>
        <taxon>Methylacidiphilum (ex Ratnadevi et al. 2023)</taxon>
    </lineage>
</organism>
<protein>
    <submittedName>
        <fullName evidence="1">Uncharacterized protein</fullName>
    </submittedName>
</protein>
<accession>A0ABM9IC26</accession>
<dbReference type="EMBL" id="OX458932">
    <property type="protein sequence ID" value="CAI9085215.1"/>
    <property type="molecule type" value="Genomic_DNA"/>
</dbReference>
<proteinExistence type="predicted"/>
<reference evidence="1" key="1">
    <citation type="submission" date="2023-03" db="EMBL/GenBank/DDBJ databases">
        <authorList>
            <person name="Cremers G."/>
            <person name="Picone N."/>
        </authorList>
    </citation>
    <scope>NUCLEOTIDE SEQUENCE</scope>
    <source>
        <strain evidence="1">Sample_alias</strain>
    </source>
</reference>